<dbReference type="Gene3D" id="3.30.565.10">
    <property type="entry name" value="Histidine kinase-like ATPase, C-terminal domain"/>
    <property type="match status" value="1"/>
</dbReference>
<dbReference type="PROSITE" id="PS50110">
    <property type="entry name" value="RESPONSE_REGULATORY"/>
    <property type="match status" value="1"/>
</dbReference>
<evidence type="ECO:0000313" key="19">
    <source>
        <dbReference type="Proteomes" id="UP000095657"/>
    </source>
</evidence>
<dbReference type="SUPFAM" id="SSF63829">
    <property type="entry name" value="Calcium-dependent phosphotriesterase"/>
    <property type="match status" value="3"/>
</dbReference>
<dbReference type="Gene3D" id="1.10.10.60">
    <property type="entry name" value="Homeodomain-like"/>
    <property type="match status" value="1"/>
</dbReference>
<dbReference type="InterPro" id="IPR018060">
    <property type="entry name" value="HTH_AraC"/>
</dbReference>
<dbReference type="SMART" id="SM00387">
    <property type="entry name" value="HATPase_c"/>
    <property type="match status" value="1"/>
</dbReference>
<evidence type="ECO:0000256" key="2">
    <source>
        <dbReference type="ARBA" id="ARBA00012438"/>
    </source>
</evidence>
<dbReference type="InterPro" id="IPR001789">
    <property type="entry name" value="Sig_transdc_resp-reg_receiver"/>
</dbReference>
<dbReference type="SMART" id="SM00342">
    <property type="entry name" value="HTH_ARAC"/>
    <property type="match status" value="1"/>
</dbReference>
<keyword evidence="14" id="KW-0812">Transmembrane</keyword>
<name>A0A174T212_9BACE</name>
<dbReference type="InterPro" id="IPR013783">
    <property type="entry name" value="Ig-like_fold"/>
</dbReference>
<evidence type="ECO:0000259" key="15">
    <source>
        <dbReference type="PROSITE" id="PS01124"/>
    </source>
</evidence>
<feature type="domain" description="HTH araC/xylS-type" evidence="15">
    <location>
        <begin position="1219"/>
        <end position="1318"/>
    </location>
</feature>
<evidence type="ECO:0000256" key="1">
    <source>
        <dbReference type="ARBA" id="ARBA00000085"/>
    </source>
</evidence>
<dbReference type="SUPFAM" id="SSF47384">
    <property type="entry name" value="Homodimeric domain of signal transducing histidine kinase"/>
    <property type="match status" value="1"/>
</dbReference>
<comment type="catalytic activity">
    <reaction evidence="1">
        <text>ATP + protein L-histidine = ADP + protein N-phospho-L-histidine.</text>
        <dbReference type="EC" id="2.7.13.3"/>
    </reaction>
</comment>
<feature type="region of interest" description="Disordered" evidence="13">
    <location>
        <begin position="1035"/>
        <end position="1055"/>
    </location>
</feature>
<dbReference type="PROSITE" id="PS01124">
    <property type="entry name" value="HTH_ARAC_FAMILY_2"/>
    <property type="match status" value="1"/>
</dbReference>
<dbReference type="GO" id="GO:0005524">
    <property type="term" value="F:ATP binding"/>
    <property type="evidence" value="ECO:0007669"/>
    <property type="project" value="UniProtKB-KW"/>
</dbReference>
<dbReference type="PROSITE" id="PS50109">
    <property type="entry name" value="HIS_KIN"/>
    <property type="match status" value="1"/>
</dbReference>
<accession>A0A174T212</accession>
<evidence type="ECO:0000259" key="16">
    <source>
        <dbReference type="PROSITE" id="PS50109"/>
    </source>
</evidence>
<dbReference type="InterPro" id="IPR003594">
    <property type="entry name" value="HATPase_dom"/>
</dbReference>
<gene>
    <name evidence="18" type="primary">evgS_12</name>
    <name evidence="18" type="ORF">ERS852494_03737</name>
</gene>
<keyword evidence="3 12" id="KW-0597">Phosphoprotein</keyword>
<evidence type="ECO:0000256" key="4">
    <source>
        <dbReference type="ARBA" id="ARBA00022679"/>
    </source>
</evidence>
<dbReference type="InterPro" id="IPR003661">
    <property type="entry name" value="HisK_dim/P_dom"/>
</dbReference>
<dbReference type="InterPro" id="IPR005467">
    <property type="entry name" value="His_kinase_dom"/>
</dbReference>
<dbReference type="InterPro" id="IPR018062">
    <property type="entry name" value="HTH_AraC-typ_CS"/>
</dbReference>
<feature type="transmembrane region" description="Helical" evidence="14">
    <location>
        <begin position="767"/>
        <end position="789"/>
    </location>
</feature>
<dbReference type="InterPro" id="IPR011123">
    <property type="entry name" value="Y_Y_Y"/>
</dbReference>
<dbReference type="Proteomes" id="UP000095657">
    <property type="component" value="Unassembled WGS sequence"/>
</dbReference>
<dbReference type="Pfam" id="PF12833">
    <property type="entry name" value="HTH_18"/>
    <property type="match status" value="1"/>
</dbReference>
<evidence type="ECO:0000256" key="12">
    <source>
        <dbReference type="PROSITE-ProRule" id="PRU00169"/>
    </source>
</evidence>
<dbReference type="PRINTS" id="PR00344">
    <property type="entry name" value="BCTRLSENSOR"/>
</dbReference>
<proteinExistence type="predicted"/>
<dbReference type="FunFam" id="3.30.565.10:FF:000037">
    <property type="entry name" value="Hybrid sensor histidine kinase/response regulator"/>
    <property type="match status" value="1"/>
</dbReference>
<dbReference type="CDD" id="cd00082">
    <property type="entry name" value="HisKA"/>
    <property type="match status" value="1"/>
</dbReference>
<dbReference type="GO" id="GO:0003700">
    <property type="term" value="F:DNA-binding transcription factor activity"/>
    <property type="evidence" value="ECO:0007669"/>
    <property type="project" value="InterPro"/>
</dbReference>
<keyword evidence="14" id="KW-1133">Transmembrane helix</keyword>
<dbReference type="PANTHER" id="PTHR43547:SF2">
    <property type="entry name" value="HYBRID SIGNAL TRANSDUCTION HISTIDINE KINASE C"/>
    <property type="match status" value="1"/>
</dbReference>
<dbReference type="SUPFAM" id="SSF52172">
    <property type="entry name" value="CheY-like"/>
    <property type="match status" value="1"/>
</dbReference>
<dbReference type="GO" id="GO:0000155">
    <property type="term" value="F:phosphorelay sensor kinase activity"/>
    <property type="evidence" value="ECO:0007669"/>
    <property type="project" value="InterPro"/>
</dbReference>
<keyword evidence="11" id="KW-0804">Transcription</keyword>
<dbReference type="InterPro" id="IPR015943">
    <property type="entry name" value="WD40/YVTN_repeat-like_dom_sf"/>
</dbReference>
<dbReference type="InterPro" id="IPR009057">
    <property type="entry name" value="Homeodomain-like_sf"/>
</dbReference>
<keyword evidence="5" id="KW-0547">Nucleotide-binding</keyword>
<feature type="modified residue" description="4-aspartylphosphate" evidence="12">
    <location>
        <position position="1118"/>
    </location>
</feature>
<dbReference type="CDD" id="cd00075">
    <property type="entry name" value="HATPase"/>
    <property type="match status" value="1"/>
</dbReference>
<keyword evidence="14" id="KW-0472">Membrane</keyword>
<dbReference type="Pfam" id="PF07495">
    <property type="entry name" value="Y_Y_Y"/>
    <property type="match status" value="1"/>
</dbReference>
<dbReference type="FunFam" id="3.40.50.2300:FF:000138">
    <property type="entry name" value="Two-component system sensor histidine kinase/response regulator"/>
    <property type="match status" value="1"/>
</dbReference>
<evidence type="ECO:0000256" key="13">
    <source>
        <dbReference type="SAM" id="MobiDB-lite"/>
    </source>
</evidence>
<organism evidence="18 19">
    <name type="scientific">Bacteroides caccae</name>
    <dbReference type="NCBI Taxonomy" id="47678"/>
    <lineage>
        <taxon>Bacteria</taxon>
        <taxon>Pseudomonadati</taxon>
        <taxon>Bacteroidota</taxon>
        <taxon>Bacteroidia</taxon>
        <taxon>Bacteroidales</taxon>
        <taxon>Bacteroidaceae</taxon>
        <taxon>Bacteroides</taxon>
    </lineage>
</organism>
<evidence type="ECO:0000256" key="7">
    <source>
        <dbReference type="ARBA" id="ARBA00022840"/>
    </source>
</evidence>
<evidence type="ECO:0000256" key="10">
    <source>
        <dbReference type="ARBA" id="ARBA00023125"/>
    </source>
</evidence>
<dbReference type="InterPro" id="IPR011006">
    <property type="entry name" value="CheY-like_superfamily"/>
</dbReference>
<keyword evidence="7" id="KW-0067">ATP-binding</keyword>
<keyword evidence="9" id="KW-0805">Transcription regulation</keyword>
<dbReference type="SUPFAM" id="SSF55874">
    <property type="entry name" value="ATPase domain of HSP90 chaperone/DNA topoisomerase II/histidine kinase"/>
    <property type="match status" value="1"/>
</dbReference>
<keyword evidence="4 18" id="KW-0808">Transferase</keyword>
<keyword evidence="8" id="KW-0902">Two-component regulatory system</keyword>
<evidence type="ECO:0000256" key="8">
    <source>
        <dbReference type="ARBA" id="ARBA00023012"/>
    </source>
</evidence>
<evidence type="ECO:0000256" key="6">
    <source>
        <dbReference type="ARBA" id="ARBA00022777"/>
    </source>
</evidence>
<evidence type="ECO:0000256" key="3">
    <source>
        <dbReference type="ARBA" id="ARBA00022553"/>
    </source>
</evidence>
<dbReference type="SMART" id="SM00448">
    <property type="entry name" value="REC"/>
    <property type="match status" value="1"/>
</dbReference>
<evidence type="ECO:0000256" key="11">
    <source>
        <dbReference type="ARBA" id="ARBA00023163"/>
    </source>
</evidence>
<dbReference type="FunFam" id="2.60.40.10:FF:000791">
    <property type="entry name" value="Two-component system sensor histidine kinase/response regulator"/>
    <property type="match status" value="1"/>
</dbReference>
<dbReference type="RefSeq" id="WP_055173489.1">
    <property type="nucleotide sequence ID" value="NZ_CZAI01000010.1"/>
</dbReference>
<dbReference type="PANTHER" id="PTHR43547">
    <property type="entry name" value="TWO-COMPONENT HISTIDINE KINASE"/>
    <property type="match status" value="1"/>
</dbReference>
<dbReference type="PROSITE" id="PS00041">
    <property type="entry name" value="HTH_ARAC_FAMILY_1"/>
    <property type="match status" value="1"/>
</dbReference>
<evidence type="ECO:0000256" key="5">
    <source>
        <dbReference type="ARBA" id="ARBA00022741"/>
    </source>
</evidence>
<dbReference type="Gene3D" id="2.60.40.10">
    <property type="entry name" value="Immunoglobulins"/>
    <property type="match status" value="1"/>
</dbReference>
<evidence type="ECO:0000313" key="18">
    <source>
        <dbReference type="EMBL" id="CUQ02581.1"/>
    </source>
</evidence>
<keyword evidence="10" id="KW-0238">DNA-binding</keyword>
<evidence type="ECO:0000256" key="14">
    <source>
        <dbReference type="SAM" id="Phobius"/>
    </source>
</evidence>
<dbReference type="InterPro" id="IPR011110">
    <property type="entry name" value="Reg_prop"/>
</dbReference>
<dbReference type="EC" id="2.7.13.3" evidence="2"/>
<dbReference type="Gene3D" id="1.10.287.130">
    <property type="match status" value="1"/>
</dbReference>
<evidence type="ECO:0000259" key="17">
    <source>
        <dbReference type="PROSITE" id="PS50110"/>
    </source>
</evidence>
<dbReference type="Pfam" id="PF02518">
    <property type="entry name" value="HATPase_c"/>
    <property type="match status" value="1"/>
</dbReference>
<dbReference type="InterPro" id="IPR004358">
    <property type="entry name" value="Sig_transdc_His_kin-like_C"/>
</dbReference>
<dbReference type="SUPFAM" id="SSF46689">
    <property type="entry name" value="Homeodomain-like"/>
    <property type="match status" value="1"/>
</dbReference>
<dbReference type="InterPro" id="IPR036890">
    <property type="entry name" value="HATPase_C_sf"/>
</dbReference>
<dbReference type="Gene3D" id="2.130.10.10">
    <property type="entry name" value="YVTN repeat-like/Quinoprotein amine dehydrogenase"/>
    <property type="match status" value="3"/>
</dbReference>
<dbReference type="InterPro" id="IPR036097">
    <property type="entry name" value="HisK_dim/P_sf"/>
</dbReference>
<keyword evidence="6 18" id="KW-0418">Kinase</keyword>
<reference evidence="18 19" key="1">
    <citation type="submission" date="2015-09" db="EMBL/GenBank/DDBJ databases">
        <authorList>
            <consortium name="Pathogen Informatics"/>
        </authorList>
    </citation>
    <scope>NUCLEOTIDE SEQUENCE [LARGE SCALE GENOMIC DNA]</scope>
    <source>
        <strain evidence="18 19">2789STDY5834880</strain>
    </source>
</reference>
<dbReference type="EMBL" id="CZAI01000010">
    <property type="protein sequence ID" value="CUQ02581.1"/>
    <property type="molecule type" value="Genomic_DNA"/>
</dbReference>
<dbReference type="Pfam" id="PF00072">
    <property type="entry name" value="Response_reg"/>
    <property type="match status" value="1"/>
</dbReference>
<feature type="domain" description="Response regulatory" evidence="17">
    <location>
        <begin position="1070"/>
        <end position="1185"/>
    </location>
</feature>
<dbReference type="Gene3D" id="3.40.50.2300">
    <property type="match status" value="1"/>
</dbReference>
<feature type="domain" description="Histidine kinase" evidence="16">
    <location>
        <begin position="810"/>
        <end position="1027"/>
    </location>
</feature>
<evidence type="ECO:0000256" key="9">
    <source>
        <dbReference type="ARBA" id="ARBA00023015"/>
    </source>
</evidence>
<sequence>MTRVRNMGRILSAFLMLGISSMCGAQIYKYLGIEDGLSNRRIYRIQKDGRGYMWFLTQEGMDRYDGKRIRHYTVLDGNLKVAPQVNLNWLYTDTENTLWVVGRKGRIFHYDTLHDRFRMVYRIPGLQDDFATGMLCYAYMDRGDRIWLCQGDHIIRYDTRTGIAQRLVSRLRGDITAISETDGTNLFIGTVNGLFPVRERDGVLEALADTDSIRTPVSELYYHPGSKKLFVGTFRKGILVYGVSAGSTLRNVAVNRITPLNDRELLIATGGRGVYRMDMDSLVPKPYITADYASHNGMNGDNINDIYVDGGDRIWLANYPAGVTIRNNRYQSYEWFRHSPGNSRSLVNDQVHDVIEDSEGDLWFATSNGISLLQPAVGRWRSFLSRSDGIQDGGNHIFLTLCEVSPGVICAGGYASGLYRIEKKTGRVEYFPPSFAAEGRPDQYINDIGKDSGGCIWTGGCHNLKRFDPHDGTVRLYPVPGPITAILEKAPEWMWIGTGMGLYLLDGHGGTCRHIAFPVEAVHVYALYQAPDGLLYIGTGGAGLLVYDSVEDRFVRQYQTENCALISNNIHTIVPRADGTLLLGTENSVALFRRESGTFRNWTAEQGLASVCLNAGVSTFRHGESFVFGSNTGAVMFPSDMRIPAPHFSRMLLRDFMISYRPVYPGDKGSPLREDIDNTVRLELAYDQNTFSLEAVSINYDYPSNILYSWKLEGLYEGWSHPVQSGRIQFTSLPPGNYTLRIRAVSNEEKYKVYEERSLGLSVARPLWAGTWAIAGYASLCVLAGVVSFRVAMLRRQKRISDEKTCFFIHTAHDVRTPLTLIKAPLEEVVEKDMVKAEGMDNVRMALKSVDGLLGLVTSLIDFESTDNYTLRLHVSEYELNSYLETTCEAFRTYASIRDIDITRESGFPYLNVRFDKDKMDSILKNILSNALKYTPRGGSIQVRAFADRHVWGVEVEDTGIGIPPEERKKLFRNHFRGSNAVNLQVAGNGVGLMMVHRLVRLHGGRVRVTSTEGKGTMVCVIFPLRSRRLDKACPVASPRKQDTGKTRMGPDCGPMREILPTMTGGDRQRILIVEDNDDLRTYLEGLLKEEYLVQTCSNGRDALLVAREYNPDLILSDVMMPEMGGDELCASVKSDIETSHIPVMLLTALGDEKDMLEGLENGADAYITKPFSINVLRTNIRNILANRALLKRAYAGLEDGVGQVPPDCHNTRDWKFMASVRECVMKNIDNPGFCVDMLCGMQNMSRTGFFNKLKALTGHAPADYIRSMRLQYAAQLLREKDCSITEISDDSGFSDVRYFREVFRKYYGMSPSEYRNSMRG</sequence>
<protein>
    <recommendedName>
        <fullName evidence="2">histidine kinase</fullName>
        <ecNumber evidence="2">2.7.13.3</ecNumber>
    </recommendedName>
</protein>
<dbReference type="STRING" id="47678.ERS852494_03737"/>
<dbReference type="GO" id="GO:0043565">
    <property type="term" value="F:sequence-specific DNA binding"/>
    <property type="evidence" value="ECO:0007669"/>
    <property type="project" value="InterPro"/>
</dbReference>
<dbReference type="Pfam" id="PF07494">
    <property type="entry name" value="Reg_prop"/>
    <property type="match status" value="1"/>
</dbReference>